<gene>
    <name evidence="9" type="ORF">MEUPH1_LOCUS14492</name>
</gene>
<keyword evidence="6" id="KW-0378">Hydrolase</keyword>
<keyword evidence="4" id="KW-0540">Nuclease</keyword>
<evidence type="ECO:0000256" key="6">
    <source>
        <dbReference type="ARBA" id="ARBA00022801"/>
    </source>
</evidence>
<evidence type="ECO:0000313" key="10">
    <source>
        <dbReference type="Proteomes" id="UP001160148"/>
    </source>
</evidence>
<evidence type="ECO:0000256" key="2">
    <source>
        <dbReference type="ARBA" id="ARBA00004123"/>
    </source>
</evidence>
<evidence type="ECO:0000256" key="1">
    <source>
        <dbReference type="ARBA" id="ARBA00001968"/>
    </source>
</evidence>
<name>A0AAV0WT78_9HEMI</name>
<dbReference type="GO" id="GO:0046872">
    <property type="term" value="F:metal ion binding"/>
    <property type="evidence" value="ECO:0007669"/>
    <property type="project" value="UniProtKB-KW"/>
</dbReference>
<evidence type="ECO:0000256" key="7">
    <source>
        <dbReference type="ARBA" id="ARBA00023242"/>
    </source>
</evidence>
<evidence type="ECO:0000256" key="4">
    <source>
        <dbReference type="ARBA" id="ARBA00022722"/>
    </source>
</evidence>
<comment type="cofactor">
    <cofactor evidence="1">
        <name>a divalent metal cation</name>
        <dbReference type="ChEBI" id="CHEBI:60240"/>
    </cofactor>
</comment>
<dbReference type="PANTHER" id="PTHR22930:SF289">
    <property type="entry name" value="DDE TNP4 DOMAIN-CONTAINING PROTEIN-RELATED"/>
    <property type="match status" value="1"/>
</dbReference>
<dbReference type="EMBL" id="CARXXK010000002">
    <property type="protein sequence ID" value="CAI6359041.1"/>
    <property type="molecule type" value="Genomic_DNA"/>
</dbReference>
<proteinExistence type="inferred from homology"/>
<dbReference type="AlphaFoldDB" id="A0AAV0WT78"/>
<dbReference type="PANTHER" id="PTHR22930">
    <property type="match status" value="1"/>
</dbReference>
<dbReference type="Proteomes" id="UP001160148">
    <property type="component" value="Unassembled WGS sequence"/>
</dbReference>
<organism evidence="9 10">
    <name type="scientific">Macrosiphum euphorbiae</name>
    <name type="common">potato aphid</name>
    <dbReference type="NCBI Taxonomy" id="13131"/>
    <lineage>
        <taxon>Eukaryota</taxon>
        <taxon>Metazoa</taxon>
        <taxon>Ecdysozoa</taxon>
        <taxon>Arthropoda</taxon>
        <taxon>Hexapoda</taxon>
        <taxon>Insecta</taxon>
        <taxon>Pterygota</taxon>
        <taxon>Neoptera</taxon>
        <taxon>Paraneoptera</taxon>
        <taxon>Hemiptera</taxon>
        <taxon>Sternorrhyncha</taxon>
        <taxon>Aphidomorpha</taxon>
        <taxon>Aphidoidea</taxon>
        <taxon>Aphididae</taxon>
        <taxon>Macrosiphini</taxon>
        <taxon>Macrosiphum</taxon>
    </lineage>
</organism>
<evidence type="ECO:0000256" key="3">
    <source>
        <dbReference type="ARBA" id="ARBA00006958"/>
    </source>
</evidence>
<dbReference type="GO" id="GO:0004518">
    <property type="term" value="F:nuclease activity"/>
    <property type="evidence" value="ECO:0007669"/>
    <property type="project" value="UniProtKB-KW"/>
</dbReference>
<evidence type="ECO:0000256" key="5">
    <source>
        <dbReference type="ARBA" id="ARBA00022723"/>
    </source>
</evidence>
<evidence type="ECO:0000259" key="8">
    <source>
        <dbReference type="Pfam" id="PF13359"/>
    </source>
</evidence>
<comment type="subcellular location">
    <subcellularLocation>
        <location evidence="2">Nucleus</location>
    </subcellularLocation>
</comment>
<sequence>MALEDIVHLEVLGMLEEAEIRGVGNRPRQYYNAQNVMEELSDHQFLKKFRLSKALVQELKDVLTPYMIEPNRLSSIPIKIKVLTALRLFASGSYQLDIGDNRSSALSQPSVSRCIAEVSNALNQPDIIKRYISFPDSFEKLNAVRRGFLDKKGVPGVIGTIDCTHIAIFPPPSEGLYPEHIYVNRKGYHSINTQLICDSDARIMNVNAKYPGSTNDSFIWRQSMISTYMENLHDNGHTSYFLLGDSGYPLRPWLLTPLSDPIPDTPDSLFNKWLTSTRSTIERCNGILKMRFRCLLKHRVLHYNPERASKIIVSCCILHNICINANLPVPEREPDDPLDIDFGIYGVLVPELNPTVNPQLAAGRRVQQLLIRSYFT</sequence>
<keyword evidence="7" id="KW-0539">Nucleus</keyword>
<keyword evidence="10" id="KW-1185">Reference proteome</keyword>
<dbReference type="Pfam" id="PF13359">
    <property type="entry name" value="DDE_Tnp_4"/>
    <property type="match status" value="1"/>
</dbReference>
<feature type="domain" description="DDE Tnp4" evidence="8">
    <location>
        <begin position="161"/>
        <end position="320"/>
    </location>
</feature>
<protein>
    <recommendedName>
        <fullName evidence="8">DDE Tnp4 domain-containing protein</fullName>
    </recommendedName>
</protein>
<accession>A0AAV0WT78</accession>
<dbReference type="InterPro" id="IPR027806">
    <property type="entry name" value="HARBI1_dom"/>
</dbReference>
<dbReference type="InterPro" id="IPR045249">
    <property type="entry name" value="HARBI1-like"/>
</dbReference>
<comment type="similarity">
    <text evidence="3">Belongs to the HARBI1 family.</text>
</comment>
<keyword evidence="5" id="KW-0479">Metal-binding</keyword>
<dbReference type="GO" id="GO:0016787">
    <property type="term" value="F:hydrolase activity"/>
    <property type="evidence" value="ECO:0007669"/>
    <property type="project" value="UniProtKB-KW"/>
</dbReference>
<dbReference type="GO" id="GO:0005634">
    <property type="term" value="C:nucleus"/>
    <property type="evidence" value="ECO:0007669"/>
    <property type="project" value="UniProtKB-SubCell"/>
</dbReference>
<evidence type="ECO:0000313" key="9">
    <source>
        <dbReference type="EMBL" id="CAI6359041.1"/>
    </source>
</evidence>
<comment type="caution">
    <text evidence="9">The sequence shown here is derived from an EMBL/GenBank/DDBJ whole genome shotgun (WGS) entry which is preliminary data.</text>
</comment>
<reference evidence="9 10" key="1">
    <citation type="submission" date="2023-01" db="EMBL/GenBank/DDBJ databases">
        <authorList>
            <person name="Whitehead M."/>
        </authorList>
    </citation>
    <scope>NUCLEOTIDE SEQUENCE [LARGE SCALE GENOMIC DNA]</scope>
</reference>